<evidence type="ECO:0000313" key="2">
    <source>
        <dbReference type="Proteomes" id="UP000234331"/>
    </source>
</evidence>
<reference evidence="1 2" key="1">
    <citation type="submission" date="2017-06" db="EMBL/GenBank/DDBJ databases">
        <authorList>
            <person name="Kim H.J."/>
            <person name="Triplett B.A."/>
        </authorList>
    </citation>
    <scope>NUCLEOTIDE SEQUENCE [LARGE SCALE GENOMIC DNA]</scope>
    <source>
        <strain evidence="1">FRACA_ARgP5</strain>
    </source>
</reference>
<evidence type="ECO:0000313" key="1">
    <source>
        <dbReference type="EMBL" id="SNQ47212.1"/>
    </source>
</evidence>
<keyword evidence="2" id="KW-1185">Reference proteome</keyword>
<organism evidence="1 2">
    <name type="scientific">Frankia canadensis</name>
    <dbReference type="NCBI Taxonomy" id="1836972"/>
    <lineage>
        <taxon>Bacteria</taxon>
        <taxon>Bacillati</taxon>
        <taxon>Actinomycetota</taxon>
        <taxon>Actinomycetes</taxon>
        <taxon>Frankiales</taxon>
        <taxon>Frankiaceae</taxon>
        <taxon>Frankia</taxon>
    </lineage>
</organism>
<dbReference type="EMBL" id="FZMO01000087">
    <property type="protein sequence ID" value="SNQ47212.1"/>
    <property type="molecule type" value="Genomic_DNA"/>
</dbReference>
<accession>A0A2I2KNJ2</accession>
<proteinExistence type="predicted"/>
<sequence length="74" mass="8150">MMADIETQGRGRLAGLAGAVPLTFAAAHCDRDRQVLAGFWRRSLRAGHLYERYRAALATTEGERHLQERGEGPG</sequence>
<dbReference type="AlphaFoldDB" id="A0A2I2KNJ2"/>
<dbReference type="Proteomes" id="UP000234331">
    <property type="component" value="Unassembled WGS sequence"/>
</dbReference>
<name>A0A2I2KNJ2_9ACTN</name>
<gene>
    <name evidence="1" type="ORF">FRACA_1770014</name>
</gene>
<protein>
    <submittedName>
        <fullName evidence="1">Uncharacterized protein</fullName>
    </submittedName>
</protein>